<reference evidence="3" key="1">
    <citation type="journal article" date="2014" name="Proc. Natl. Acad. Sci. U.S.A.">
        <title>Extensive sampling of basidiomycete genomes demonstrates inadequacy of the white-rot/brown-rot paradigm for wood decay fungi.</title>
        <authorList>
            <person name="Riley R."/>
            <person name="Salamov A.A."/>
            <person name="Brown D.W."/>
            <person name="Nagy L.G."/>
            <person name="Floudas D."/>
            <person name="Held B.W."/>
            <person name="Levasseur A."/>
            <person name="Lombard V."/>
            <person name="Morin E."/>
            <person name="Otillar R."/>
            <person name="Lindquist E.A."/>
            <person name="Sun H."/>
            <person name="LaButti K.M."/>
            <person name="Schmutz J."/>
            <person name="Jabbour D."/>
            <person name="Luo H."/>
            <person name="Baker S.E."/>
            <person name="Pisabarro A.G."/>
            <person name="Walton J.D."/>
            <person name="Blanchette R.A."/>
            <person name="Henrissat B."/>
            <person name="Martin F."/>
            <person name="Cullen D."/>
            <person name="Hibbett D.S."/>
            <person name="Grigoriev I.V."/>
        </authorList>
    </citation>
    <scope>NUCLEOTIDE SEQUENCE [LARGE SCALE GENOMIC DNA]</scope>
    <source>
        <strain evidence="3">MUCL 33604</strain>
    </source>
</reference>
<gene>
    <name evidence="2" type="ORF">JAAARDRAFT_35560</name>
</gene>
<dbReference type="EMBL" id="KL197720">
    <property type="protein sequence ID" value="KDQ56961.1"/>
    <property type="molecule type" value="Genomic_DNA"/>
</dbReference>
<accession>A0A067Q309</accession>
<keyword evidence="3" id="KW-1185">Reference proteome</keyword>
<evidence type="ECO:0000313" key="2">
    <source>
        <dbReference type="EMBL" id="KDQ56961.1"/>
    </source>
</evidence>
<feature type="compositionally biased region" description="Basic and acidic residues" evidence="1">
    <location>
        <begin position="193"/>
        <end position="202"/>
    </location>
</feature>
<proteinExistence type="predicted"/>
<dbReference type="AlphaFoldDB" id="A0A067Q309"/>
<feature type="compositionally biased region" description="Polar residues" evidence="1">
    <location>
        <begin position="68"/>
        <end position="79"/>
    </location>
</feature>
<evidence type="ECO:0000313" key="3">
    <source>
        <dbReference type="Proteomes" id="UP000027265"/>
    </source>
</evidence>
<feature type="region of interest" description="Disordered" evidence="1">
    <location>
        <begin position="117"/>
        <end position="210"/>
    </location>
</feature>
<protein>
    <submittedName>
        <fullName evidence="2">Uncharacterized protein</fullName>
    </submittedName>
</protein>
<feature type="compositionally biased region" description="Gly residues" evidence="1">
    <location>
        <begin position="159"/>
        <end position="169"/>
    </location>
</feature>
<organism evidence="2 3">
    <name type="scientific">Jaapia argillacea MUCL 33604</name>
    <dbReference type="NCBI Taxonomy" id="933084"/>
    <lineage>
        <taxon>Eukaryota</taxon>
        <taxon>Fungi</taxon>
        <taxon>Dikarya</taxon>
        <taxon>Basidiomycota</taxon>
        <taxon>Agaricomycotina</taxon>
        <taxon>Agaricomycetes</taxon>
        <taxon>Agaricomycetidae</taxon>
        <taxon>Jaapiales</taxon>
        <taxon>Jaapiaceae</taxon>
        <taxon>Jaapia</taxon>
    </lineage>
</organism>
<dbReference type="Proteomes" id="UP000027265">
    <property type="component" value="Unassembled WGS sequence"/>
</dbReference>
<name>A0A067Q309_9AGAM</name>
<dbReference type="HOGENOM" id="CLU_083385_0_0_1"/>
<dbReference type="InParanoid" id="A0A067Q309"/>
<evidence type="ECO:0000256" key="1">
    <source>
        <dbReference type="SAM" id="MobiDB-lite"/>
    </source>
</evidence>
<feature type="compositionally biased region" description="Basic and acidic residues" evidence="1">
    <location>
        <begin position="58"/>
        <end position="67"/>
    </location>
</feature>
<feature type="region of interest" description="Disordered" evidence="1">
    <location>
        <begin position="39"/>
        <end position="79"/>
    </location>
</feature>
<dbReference type="OrthoDB" id="3355886at2759"/>
<sequence>MSAIRAFTHHARSLSRARLPGPAAVTAARSFHSPFITLSDTSPLTLPPSPTSTVSSIYEKDAHHHTAEPQTSHNGTQTYVVSQPDPADTPYEVPSGAYPTSAPYENFVATERPEVMDLPHSSTSPNPAHPTLSRMVPRNDSGVGESAAVRNAEAPGELGNRGGSDGGLGLMDNASTKGENKLAERNPPPLQEVAEKFSKRGLEGAWKTRR</sequence>